<accession>A0A1T3P1L2</accession>
<comment type="caution">
    <text evidence="2">The sequence shown here is derived from an EMBL/GenBank/DDBJ whole genome shotgun (WGS) entry which is preliminary data.</text>
</comment>
<keyword evidence="3" id="KW-1185">Reference proteome</keyword>
<dbReference type="eggNOG" id="ENOG5033ZGD">
    <property type="taxonomic scope" value="Bacteria"/>
</dbReference>
<protein>
    <submittedName>
        <fullName evidence="2">Uncharacterized protein</fullName>
    </submittedName>
</protein>
<gene>
    <name evidence="2" type="ORF">B4N89_19585</name>
</gene>
<dbReference type="AlphaFoldDB" id="A0A1T3P1L2"/>
<evidence type="ECO:0000256" key="1">
    <source>
        <dbReference type="SAM" id="MobiDB-lite"/>
    </source>
</evidence>
<proteinExistence type="predicted"/>
<dbReference type="OrthoDB" id="4316296at2"/>
<evidence type="ECO:0000313" key="3">
    <source>
        <dbReference type="Proteomes" id="UP000190037"/>
    </source>
</evidence>
<dbReference type="RefSeq" id="WP_078977135.1">
    <property type="nucleotide sequence ID" value="NZ_MWQN01000001.1"/>
</dbReference>
<dbReference type="EMBL" id="MWQN01000001">
    <property type="protein sequence ID" value="OPC82845.1"/>
    <property type="molecule type" value="Genomic_DNA"/>
</dbReference>
<evidence type="ECO:0000313" key="2">
    <source>
        <dbReference type="EMBL" id="OPC82845.1"/>
    </source>
</evidence>
<name>A0A1T3P1L2_9ACTN</name>
<feature type="region of interest" description="Disordered" evidence="1">
    <location>
        <begin position="1"/>
        <end position="24"/>
    </location>
</feature>
<reference evidence="2 3" key="1">
    <citation type="submission" date="2017-03" db="EMBL/GenBank/DDBJ databases">
        <title>Draft genome sequence of Streptomyces scabrisporus NF3, endophyte isolated from Amphipterygium adstringens.</title>
        <authorList>
            <person name="Vazquez M."/>
            <person name="Ceapa C.D."/>
            <person name="Rodriguez Luna D."/>
            <person name="Sanchez Esquivel S."/>
        </authorList>
    </citation>
    <scope>NUCLEOTIDE SEQUENCE [LARGE SCALE GENOMIC DNA]</scope>
    <source>
        <strain evidence="2 3">NF3</strain>
    </source>
</reference>
<sequence>MPSESRQPRMRPVPLLFEPSVPEPPDERFFDLDDLTDPQEVLTRSTDLAEAFRAAADRAVDYQAMAAARMADPNRFDHLTTAQVAARAGWGEEYTAKMIEHGRRLLLERGE</sequence>
<organism evidence="2 3">
    <name type="scientific">Embleya scabrispora</name>
    <dbReference type="NCBI Taxonomy" id="159449"/>
    <lineage>
        <taxon>Bacteria</taxon>
        <taxon>Bacillati</taxon>
        <taxon>Actinomycetota</taxon>
        <taxon>Actinomycetes</taxon>
        <taxon>Kitasatosporales</taxon>
        <taxon>Streptomycetaceae</taxon>
        <taxon>Embleya</taxon>
    </lineage>
</organism>
<dbReference type="STRING" id="159449.B4N89_19585"/>
<dbReference type="Proteomes" id="UP000190037">
    <property type="component" value="Unassembled WGS sequence"/>
</dbReference>